<dbReference type="InterPro" id="IPR032859">
    <property type="entry name" value="KH_dom-like"/>
</dbReference>
<feature type="domain" description="EngA-type G" evidence="12">
    <location>
        <begin position="212"/>
        <end position="387"/>
    </location>
</feature>
<dbReference type="Pfam" id="PF14714">
    <property type="entry name" value="KH_dom-like"/>
    <property type="match status" value="1"/>
</dbReference>
<reference evidence="13" key="2">
    <citation type="submission" date="2020-09" db="EMBL/GenBank/DDBJ databases">
        <authorList>
            <person name="Sun Q."/>
            <person name="Kim S."/>
        </authorList>
    </citation>
    <scope>NUCLEOTIDE SEQUENCE</scope>
    <source>
        <strain evidence="13">KCTC 42590</strain>
    </source>
</reference>
<evidence type="ECO:0000256" key="2">
    <source>
        <dbReference type="ARBA" id="ARBA00020953"/>
    </source>
</evidence>
<evidence type="ECO:0000256" key="1">
    <source>
        <dbReference type="ARBA" id="ARBA00008279"/>
    </source>
</evidence>
<keyword evidence="14" id="KW-1185">Reference proteome</keyword>
<feature type="compositionally biased region" description="Basic residues" evidence="11">
    <location>
        <begin position="486"/>
        <end position="496"/>
    </location>
</feature>
<dbReference type="HAMAP" id="MF_00195">
    <property type="entry name" value="GTPase_Der"/>
    <property type="match status" value="1"/>
</dbReference>
<feature type="binding site" evidence="8">
    <location>
        <begin position="218"/>
        <end position="225"/>
    </location>
    <ligand>
        <name>GTP</name>
        <dbReference type="ChEBI" id="CHEBI:37565"/>
        <label>2</label>
    </ligand>
</feature>
<dbReference type="AlphaFoldDB" id="A0A919E856"/>
<dbReference type="EMBL" id="BNCI01000002">
    <property type="protein sequence ID" value="GHF27772.1"/>
    <property type="molecule type" value="Genomic_DNA"/>
</dbReference>
<comment type="caution">
    <text evidence="13">The sequence shown here is derived from an EMBL/GenBank/DDBJ whole genome shotgun (WGS) entry which is preliminary data.</text>
</comment>
<comment type="subunit">
    <text evidence="8">Associates with the 50S ribosomal subunit.</text>
</comment>
<comment type="function">
    <text evidence="8 10">GTPase that plays an essential role in the late steps of ribosome biogenesis.</text>
</comment>
<gene>
    <name evidence="8 13" type="primary">der</name>
    <name evidence="13" type="ORF">GCM10017044_23610</name>
</gene>
<proteinExistence type="inferred from homology"/>
<evidence type="ECO:0000313" key="13">
    <source>
        <dbReference type="EMBL" id="GHF27772.1"/>
    </source>
</evidence>
<feature type="domain" description="EngA-type G" evidence="12">
    <location>
        <begin position="3"/>
        <end position="167"/>
    </location>
</feature>
<evidence type="ECO:0000256" key="3">
    <source>
        <dbReference type="ARBA" id="ARBA00022517"/>
    </source>
</evidence>
<dbReference type="GO" id="GO:0005525">
    <property type="term" value="F:GTP binding"/>
    <property type="evidence" value="ECO:0007669"/>
    <property type="project" value="UniProtKB-UniRule"/>
</dbReference>
<name>A0A919E856_9PROT</name>
<feature type="binding site" evidence="8">
    <location>
        <begin position="119"/>
        <end position="122"/>
    </location>
    <ligand>
        <name>GTP</name>
        <dbReference type="ChEBI" id="CHEBI:37565"/>
        <label>1</label>
    </ligand>
</feature>
<keyword evidence="6 8" id="KW-0342">GTP-binding</keyword>
<dbReference type="SUPFAM" id="SSF52540">
    <property type="entry name" value="P-loop containing nucleoside triphosphate hydrolases"/>
    <property type="match status" value="2"/>
</dbReference>
<evidence type="ECO:0000256" key="7">
    <source>
        <dbReference type="ARBA" id="ARBA00032345"/>
    </source>
</evidence>
<dbReference type="NCBIfam" id="TIGR03594">
    <property type="entry name" value="GTPase_EngA"/>
    <property type="match status" value="1"/>
</dbReference>
<dbReference type="FunFam" id="3.40.50.300:FF:000057">
    <property type="entry name" value="GTPase Der"/>
    <property type="match status" value="1"/>
</dbReference>
<sequence length="496" mass="55503">MTFTLAIVGRPNVGKSTLFNRLAGKRLAIVDDTPGVTRDRREAMGNISDLEFRLIDTAGLEEGAPGTLSDRMRKQTEAAIEDADVTLMLYDARVGVTTMDEHFGAMLRRAKKPVILCANKCEGRAVQEGVFEAYTLGLGDPVPLSAEHGEGLADLYQFIVSALKEIGIDPYAHEEEEYGKGQSRNEDTGPEEGDLNYEFVDEEGQNDDERPLRLAIVGRPNAGKSTLINALVGEDRLITGPEAGLTRDSIAVDWEWEGMPVRLFDTAGLRRQARITEKLEKMSVADTMRAVQFAEVVCLMLDGELGIEKQDLKIAEKVVKEGRALVIILNKWDAVKDRLDTQRQLKDALTKSLPQLKGVQIVTVSALMDKGLDRIMPAVEEAYSMWNARIPTSPFNKWLSDTLEKHPAPSVAGRRIKIRYGAQIKTRPPTFSLFCNMPDDLPDSYVRYLENELRRDFNLPGVPLRFYTRKGSNPYEGRRRQNRDSKRGKRYGKGSK</sequence>
<accession>A0A919E856</accession>
<organism evidence="13 14">
    <name type="scientific">Kordiimonas sediminis</name>
    <dbReference type="NCBI Taxonomy" id="1735581"/>
    <lineage>
        <taxon>Bacteria</taxon>
        <taxon>Pseudomonadati</taxon>
        <taxon>Pseudomonadota</taxon>
        <taxon>Alphaproteobacteria</taxon>
        <taxon>Kordiimonadales</taxon>
        <taxon>Kordiimonadaceae</taxon>
        <taxon>Kordiimonas</taxon>
    </lineage>
</organism>
<dbReference type="InterPro" id="IPR027417">
    <property type="entry name" value="P-loop_NTPase"/>
</dbReference>
<keyword evidence="4 10" id="KW-0677">Repeat</keyword>
<evidence type="ECO:0000313" key="14">
    <source>
        <dbReference type="Proteomes" id="UP000630923"/>
    </source>
</evidence>
<dbReference type="RefSeq" id="WP_191253206.1">
    <property type="nucleotide sequence ID" value="NZ_BNCI01000002.1"/>
</dbReference>
<dbReference type="GO" id="GO:0042254">
    <property type="term" value="P:ribosome biogenesis"/>
    <property type="evidence" value="ECO:0007669"/>
    <property type="project" value="UniProtKB-KW"/>
</dbReference>
<dbReference type="PROSITE" id="PS51712">
    <property type="entry name" value="G_ENGA"/>
    <property type="match status" value="2"/>
</dbReference>
<dbReference type="NCBIfam" id="TIGR00231">
    <property type="entry name" value="small_GTP"/>
    <property type="match status" value="2"/>
</dbReference>
<evidence type="ECO:0000256" key="10">
    <source>
        <dbReference type="RuleBase" id="RU004481"/>
    </source>
</evidence>
<evidence type="ECO:0000256" key="5">
    <source>
        <dbReference type="ARBA" id="ARBA00022741"/>
    </source>
</evidence>
<evidence type="ECO:0000256" key="9">
    <source>
        <dbReference type="PROSITE-ProRule" id="PRU01049"/>
    </source>
</evidence>
<evidence type="ECO:0000256" key="6">
    <source>
        <dbReference type="ARBA" id="ARBA00023134"/>
    </source>
</evidence>
<dbReference type="CDD" id="cd01894">
    <property type="entry name" value="EngA1"/>
    <property type="match status" value="1"/>
</dbReference>
<dbReference type="Pfam" id="PF01926">
    <property type="entry name" value="MMR_HSR1"/>
    <property type="match status" value="2"/>
</dbReference>
<evidence type="ECO:0000256" key="8">
    <source>
        <dbReference type="HAMAP-Rule" id="MF_00195"/>
    </source>
</evidence>
<protein>
    <recommendedName>
        <fullName evidence="2 8">GTPase Der</fullName>
    </recommendedName>
    <alternativeName>
        <fullName evidence="7 8">GTP-binding protein EngA</fullName>
    </alternativeName>
</protein>
<comment type="similarity">
    <text evidence="1 8 9 10">Belongs to the TRAFAC class TrmE-Era-EngA-EngB-Septin-like GTPase superfamily. EngA (Der) GTPase family.</text>
</comment>
<feature type="binding site" evidence="8">
    <location>
        <begin position="330"/>
        <end position="333"/>
    </location>
    <ligand>
        <name>GTP</name>
        <dbReference type="ChEBI" id="CHEBI:37565"/>
        <label>2</label>
    </ligand>
</feature>
<dbReference type="PANTHER" id="PTHR43834:SF6">
    <property type="entry name" value="GTPASE DER"/>
    <property type="match status" value="1"/>
</dbReference>
<dbReference type="InterPro" id="IPR016484">
    <property type="entry name" value="GTPase_Der"/>
</dbReference>
<dbReference type="InterPro" id="IPR005225">
    <property type="entry name" value="Small_GTP-bd"/>
</dbReference>
<dbReference type="PIRSF" id="PIRSF006485">
    <property type="entry name" value="GTP-binding_EngA"/>
    <property type="match status" value="1"/>
</dbReference>
<evidence type="ECO:0000256" key="11">
    <source>
        <dbReference type="SAM" id="MobiDB-lite"/>
    </source>
</evidence>
<feature type="binding site" evidence="8">
    <location>
        <begin position="9"/>
        <end position="16"/>
    </location>
    <ligand>
        <name>GTP</name>
        <dbReference type="ChEBI" id="CHEBI:37565"/>
        <label>1</label>
    </ligand>
</feature>
<keyword evidence="3 8" id="KW-0690">Ribosome biogenesis</keyword>
<evidence type="ECO:0000259" key="12">
    <source>
        <dbReference type="PROSITE" id="PS51712"/>
    </source>
</evidence>
<dbReference type="CDD" id="cd01895">
    <property type="entry name" value="EngA2"/>
    <property type="match status" value="1"/>
</dbReference>
<dbReference type="PRINTS" id="PR00326">
    <property type="entry name" value="GTP1OBG"/>
</dbReference>
<keyword evidence="5 8" id="KW-0547">Nucleotide-binding</keyword>
<dbReference type="Gene3D" id="3.40.50.300">
    <property type="entry name" value="P-loop containing nucleotide triphosphate hydrolases"/>
    <property type="match status" value="2"/>
</dbReference>
<feature type="region of interest" description="Disordered" evidence="11">
    <location>
        <begin position="470"/>
        <end position="496"/>
    </location>
</feature>
<evidence type="ECO:0000256" key="4">
    <source>
        <dbReference type="ARBA" id="ARBA00022737"/>
    </source>
</evidence>
<dbReference type="InterPro" id="IPR031166">
    <property type="entry name" value="G_ENGA"/>
</dbReference>
<feature type="compositionally biased region" description="Basic and acidic residues" evidence="11">
    <location>
        <begin position="476"/>
        <end position="485"/>
    </location>
</feature>
<dbReference type="PANTHER" id="PTHR43834">
    <property type="entry name" value="GTPASE DER"/>
    <property type="match status" value="1"/>
</dbReference>
<dbReference type="Gene3D" id="3.30.300.20">
    <property type="match status" value="1"/>
</dbReference>
<dbReference type="Proteomes" id="UP000630923">
    <property type="component" value="Unassembled WGS sequence"/>
</dbReference>
<dbReference type="FunFam" id="3.30.300.20:FF:000004">
    <property type="entry name" value="GTPase Der"/>
    <property type="match status" value="1"/>
</dbReference>
<dbReference type="InterPro" id="IPR006073">
    <property type="entry name" value="GTP-bd"/>
</dbReference>
<reference evidence="13" key="1">
    <citation type="journal article" date="2014" name="Int. J. Syst. Evol. Microbiol.">
        <title>Complete genome sequence of Corynebacterium casei LMG S-19264T (=DSM 44701T), isolated from a smear-ripened cheese.</title>
        <authorList>
            <consortium name="US DOE Joint Genome Institute (JGI-PGF)"/>
            <person name="Walter F."/>
            <person name="Albersmeier A."/>
            <person name="Kalinowski J."/>
            <person name="Ruckert C."/>
        </authorList>
    </citation>
    <scope>NUCLEOTIDE SEQUENCE</scope>
    <source>
        <strain evidence="13">KCTC 42590</strain>
    </source>
</reference>
<feature type="binding site" evidence="8">
    <location>
        <begin position="56"/>
        <end position="60"/>
    </location>
    <ligand>
        <name>GTP</name>
        <dbReference type="ChEBI" id="CHEBI:37565"/>
        <label>1</label>
    </ligand>
</feature>
<feature type="binding site" evidence="8">
    <location>
        <begin position="265"/>
        <end position="269"/>
    </location>
    <ligand>
        <name>GTP</name>
        <dbReference type="ChEBI" id="CHEBI:37565"/>
        <label>2</label>
    </ligand>
</feature>
<dbReference type="InterPro" id="IPR015946">
    <property type="entry name" value="KH_dom-like_a/b"/>
</dbReference>
<dbReference type="FunFam" id="3.40.50.300:FF:000040">
    <property type="entry name" value="GTPase Der"/>
    <property type="match status" value="1"/>
</dbReference>